<dbReference type="EMBL" id="SUKA01000010">
    <property type="protein sequence ID" value="TJY61373.1"/>
    <property type="molecule type" value="Genomic_DNA"/>
</dbReference>
<comment type="subcellular location">
    <subcellularLocation>
        <location evidence="1">Cell outer membrane</location>
    </subcellularLocation>
</comment>
<gene>
    <name evidence="8" type="ORF">FAZ19_21835</name>
</gene>
<proteinExistence type="inferred from homology"/>
<comment type="caution">
    <text evidence="8">The sequence shown here is derived from an EMBL/GenBank/DDBJ whole genome shotgun (WGS) entry which is preliminary data.</text>
</comment>
<dbReference type="InterPro" id="IPR012944">
    <property type="entry name" value="SusD_RagB_dom"/>
</dbReference>
<evidence type="ECO:0000256" key="5">
    <source>
        <dbReference type="ARBA" id="ARBA00023237"/>
    </source>
</evidence>
<reference evidence="8 9" key="1">
    <citation type="submission" date="2019-04" db="EMBL/GenBank/DDBJ databases">
        <title>Sphingobacterium olei sp. nov., isolated from oil-contaminated soil.</title>
        <authorList>
            <person name="Liu B."/>
        </authorList>
    </citation>
    <scope>NUCLEOTIDE SEQUENCE [LARGE SCALE GENOMIC DNA]</scope>
    <source>
        <strain evidence="8 9">Y3L14</strain>
    </source>
</reference>
<keyword evidence="4" id="KW-0472">Membrane</keyword>
<keyword evidence="3" id="KW-0732">Signal</keyword>
<evidence type="ECO:0000259" key="7">
    <source>
        <dbReference type="Pfam" id="PF14322"/>
    </source>
</evidence>
<keyword evidence="9" id="KW-1185">Reference proteome</keyword>
<evidence type="ECO:0000313" key="9">
    <source>
        <dbReference type="Proteomes" id="UP000309872"/>
    </source>
</evidence>
<evidence type="ECO:0000256" key="4">
    <source>
        <dbReference type="ARBA" id="ARBA00023136"/>
    </source>
</evidence>
<evidence type="ECO:0000313" key="8">
    <source>
        <dbReference type="EMBL" id="TJY61373.1"/>
    </source>
</evidence>
<keyword evidence="5" id="KW-0998">Cell outer membrane</keyword>
<evidence type="ECO:0000256" key="1">
    <source>
        <dbReference type="ARBA" id="ARBA00004442"/>
    </source>
</evidence>
<dbReference type="Gene3D" id="1.25.40.390">
    <property type="match status" value="1"/>
</dbReference>
<evidence type="ECO:0000259" key="6">
    <source>
        <dbReference type="Pfam" id="PF07980"/>
    </source>
</evidence>
<dbReference type="GO" id="GO:0009279">
    <property type="term" value="C:cell outer membrane"/>
    <property type="evidence" value="ECO:0007669"/>
    <property type="project" value="UniProtKB-SubCell"/>
</dbReference>
<dbReference type="OrthoDB" id="9773740at2"/>
<dbReference type="SUPFAM" id="SSF48452">
    <property type="entry name" value="TPR-like"/>
    <property type="match status" value="1"/>
</dbReference>
<name>A0A4U0GR55_9SPHI</name>
<comment type="similarity">
    <text evidence="2">Belongs to the SusD family.</text>
</comment>
<dbReference type="AlphaFoldDB" id="A0A4U0GR55"/>
<dbReference type="InterPro" id="IPR033985">
    <property type="entry name" value="SusD-like_N"/>
</dbReference>
<sequence length="503" mass="58144">MGVSSCGKEWLKVTPIDNLSGNNYWQTEEDVKMFVGGLYSGFRTATMRQAFFPGTGDLRCAPLNRNSGSNATGSFMNWLSFVRNNDLNGIFNQYTNPARNYAANEDFFGFHQIRDWSHFYRVIAKANIAVYEIENMEEGILSENKKNQYIAEAVFMRNLSYFFLVRLFGNVPYYTEAYHDKSIGRTPMLDVLKAIDADMTTYYKDLPWTQEDPTEVGNRAMRGGAIALMMHINMWLAGFSDANKTTFYERTVSLGREVIDENEGSYALMPLKQTKEIFKGRTKEGLFEITQNYNYGETFHLSAMYADNVLRAPYKFETIKNSYIHYDLDFMEEMYPRDLADERKSTWFEEDNLYAQDGQFVVLKNVNIFREEGEDFNPDDNMIVFRYADVILLRAEALAEIGGAANEAEATNLINLIRGRANATPLAGKADQELKDFIWWERVRELLGEGHFYYDLVRTKRVLNSEFCVPIPIDAFYRGAWTWPIDRKALVNNPGMTLNPYWN</sequence>
<protein>
    <submittedName>
        <fullName evidence="8">RagB/SusD family nutrient uptake outer membrane protein</fullName>
    </submittedName>
</protein>
<feature type="domain" description="RagB/SusD" evidence="6">
    <location>
        <begin position="379"/>
        <end position="502"/>
    </location>
</feature>
<dbReference type="InterPro" id="IPR011990">
    <property type="entry name" value="TPR-like_helical_dom_sf"/>
</dbReference>
<dbReference type="Pfam" id="PF14322">
    <property type="entry name" value="SusD-like_3"/>
    <property type="match status" value="1"/>
</dbReference>
<accession>A0A4U0GR55</accession>
<dbReference type="Proteomes" id="UP000309872">
    <property type="component" value="Unassembled WGS sequence"/>
</dbReference>
<dbReference type="Pfam" id="PF07980">
    <property type="entry name" value="SusD_RagB"/>
    <property type="match status" value="1"/>
</dbReference>
<organism evidence="8 9">
    <name type="scientific">Sphingobacterium alkalisoli</name>
    <dbReference type="NCBI Taxonomy" id="1874115"/>
    <lineage>
        <taxon>Bacteria</taxon>
        <taxon>Pseudomonadati</taxon>
        <taxon>Bacteroidota</taxon>
        <taxon>Sphingobacteriia</taxon>
        <taxon>Sphingobacteriales</taxon>
        <taxon>Sphingobacteriaceae</taxon>
        <taxon>Sphingobacterium</taxon>
    </lineage>
</organism>
<evidence type="ECO:0000256" key="2">
    <source>
        <dbReference type="ARBA" id="ARBA00006275"/>
    </source>
</evidence>
<evidence type="ECO:0000256" key="3">
    <source>
        <dbReference type="ARBA" id="ARBA00022729"/>
    </source>
</evidence>
<feature type="domain" description="SusD-like N-terminal" evidence="7">
    <location>
        <begin position="109"/>
        <end position="227"/>
    </location>
</feature>